<evidence type="ECO:0000313" key="1">
    <source>
        <dbReference type="EMBL" id="ESK40030.1"/>
    </source>
</evidence>
<protein>
    <submittedName>
        <fullName evidence="1">Uncharacterized protein</fullName>
    </submittedName>
</protein>
<organism evidence="1 2">
    <name type="scientific">Acinetobacter nectaris CIP 110549</name>
    <dbReference type="NCBI Taxonomy" id="1392540"/>
    <lineage>
        <taxon>Bacteria</taxon>
        <taxon>Pseudomonadati</taxon>
        <taxon>Pseudomonadota</taxon>
        <taxon>Gammaproteobacteria</taxon>
        <taxon>Moraxellales</taxon>
        <taxon>Moraxellaceae</taxon>
        <taxon>Acinetobacter</taxon>
    </lineage>
</organism>
<evidence type="ECO:0000313" key="2">
    <source>
        <dbReference type="Proteomes" id="UP000023785"/>
    </source>
</evidence>
<comment type="caution">
    <text evidence="1">The sequence shown here is derived from an EMBL/GenBank/DDBJ whole genome shotgun (WGS) entry which is preliminary data.</text>
</comment>
<dbReference type="Proteomes" id="UP000023785">
    <property type="component" value="Unassembled WGS sequence"/>
</dbReference>
<proteinExistence type="predicted"/>
<name>V2TV73_9GAMM</name>
<dbReference type="PATRIC" id="fig|1392540.3.peg.459"/>
<dbReference type="HOGENOM" id="CLU_154358_0_0_6"/>
<dbReference type="RefSeq" id="WP_023272072.1">
    <property type="nucleotide sequence ID" value="NZ_KI530712.1"/>
</dbReference>
<dbReference type="STRING" id="1392540.P256_00469"/>
<sequence>MSFKLKELDNATENVLCPICKHKALNWSEEQYIQPCEHTAFIALDLGFEYVADFFEDEMQFSVDEIHDQSLNVFDAITTAHCNLTIYKMPLGVANYNRYVGFVM</sequence>
<dbReference type="AlphaFoldDB" id="V2TV73"/>
<dbReference type="eggNOG" id="ENOG5031REY">
    <property type="taxonomic scope" value="Bacteria"/>
</dbReference>
<gene>
    <name evidence="1" type="ORF">P256_00469</name>
</gene>
<keyword evidence="2" id="KW-1185">Reference proteome</keyword>
<reference evidence="1 2" key="1">
    <citation type="submission" date="2013-10" db="EMBL/GenBank/DDBJ databases">
        <title>The Genome Sequence of Acinetobacter nectaris CIP 110549.</title>
        <authorList>
            <consortium name="The Broad Institute Genomics Platform"/>
            <consortium name="The Broad Institute Genome Sequencing Center for Infectious Disease"/>
            <person name="Cerqueira G."/>
            <person name="Feldgarden M."/>
            <person name="Courvalin P."/>
            <person name="Grillot-Courvalin C."/>
            <person name="Clermont D."/>
            <person name="Rocha E."/>
            <person name="Yoon E.-J."/>
            <person name="Nemec A."/>
            <person name="Young S.K."/>
            <person name="Zeng Q."/>
            <person name="Gargeya S."/>
            <person name="Fitzgerald M."/>
            <person name="Abouelleil A."/>
            <person name="Alvarado L."/>
            <person name="Berlin A.M."/>
            <person name="Chapman S.B."/>
            <person name="Gainer-Dewar J."/>
            <person name="Goldberg J."/>
            <person name="Gnerre S."/>
            <person name="Griggs A."/>
            <person name="Gujja S."/>
            <person name="Hansen M."/>
            <person name="Howarth C."/>
            <person name="Imamovic A."/>
            <person name="Ireland A."/>
            <person name="Larimer J."/>
            <person name="McCowan C."/>
            <person name="Murphy C."/>
            <person name="Pearson M."/>
            <person name="Poon T.W."/>
            <person name="Priest M."/>
            <person name="Roberts A."/>
            <person name="Saif S."/>
            <person name="Shea T."/>
            <person name="Sykes S."/>
            <person name="Wortman J."/>
            <person name="Nusbaum C."/>
            <person name="Birren B."/>
        </authorList>
    </citation>
    <scope>NUCLEOTIDE SEQUENCE [LARGE SCALE GENOMIC DNA]</scope>
    <source>
        <strain evidence="1 2">CIP 110549</strain>
    </source>
</reference>
<dbReference type="EMBL" id="AYER01000003">
    <property type="protein sequence ID" value="ESK40030.1"/>
    <property type="molecule type" value="Genomic_DNA"/>
</dbReference>
<accession>V2TV73</accession>
<dbReference type="OrthoDB" id="6698127at2"/>